<gene>
    <name evidence="2" type="ORF">OHC33_007681</name>
</gene>
<keyword evidence="3" id="KW-1185">Reference proteome</keyword>
<dbReference type="EMBL" id="JAKLMC020000021">
    <property type="protein sequence ID" value="KAK5951263.1"/>
    <property type="molecule type" value="Genomic_DNA"/>
</dbReference>
<dbReference type="PANTHER" id="PTHR38167:SF1">
    <property type="entry name" value="C2H2-TYPE DOMAIN-CONTAINING PROTEIN"/>
    <property type="match status" value="1"/>
</dbReference>
<evidence type="ECO:0000313" key="3">
    <source>
        <dbReference type="Proteomes" id="UP001316803"/>
    </source>
</evidence>
<proteinExistence type="predicted"/>
<reference evidence="2 3" key="1">
    <citation type="submission" date="2022-12" db="EMBL/GenBank/DDBJ databases">
        <title>Genomic features and morphological characterization of a novel Knufia sp. strain isolated from spacecraft assembly facility.</title>
        <authorList>
            <person name="Teixeira M."/>
            <person name="Chander A.M."/>
            <person name="Stajich J.E."/>
            <person name="Venkateswaran K."/>
        </authorList>
    </citation>
    <scope>NUCLEOTIDE SEQUENCE [LARGE SCALE GENOMIC DNA]</scope>
    <source>
        <strain evidence="2 3">FJI-L2-BK-P2</strain>
    </source>
</reference>
<evidence type="ECO:0000256" key="1">
    <source>
        <dbReference type="SAM" id="MobiDB-lite"/>
    </source>
</evidence>
<protein>
    <submittedName>
        <fullName evidence="2">Uncharacterized protein</fullName>
    </submittedName>
</protein>
<name>A0AAN8EGX9_9EURO</name>
<dbReference type="PANTHER" id="PTHR38167">
    <property type="entry name" value="C2H2-TYPE DOMAIN-CONTAINING PROTEIN"/>
    <property type="match status" value="1"/>
</dbReference>
<accession>A0AAN8EGX9</accession>
<dbReference type="AlphaFoldDB" id="A0AAN8EGX9"/>
<comment type="caution">
    <text evidence="2">The sequence shown here is derived from an EMBL/GenBank/DDBJ whole genome shotgun (WGS) entry which is preliminary data.</text>
</comment>
<feature type="region of interest" description="Disordered" evidence="1">
    <location>
        <begin position="80"/>
        <end position="125"/>
    </location>
</feature>
<organism evidence="2 3">
    <name type="scientific">Knufia fluminis</name>
    <dbReference type="NCBI Taxonomy" id="191047"/>
    <lineage>
        <taxon>Eukaryota</taxon>
        <taxon>Fungi</taxon>
        <taxon>Dikarya</taxon>
        <taxon>Ascomycota</taxon>
        <taxon>Pezizomycotina</taxon>
        <taxon>Eurotiomycetes</taxon>
        <taxon>Chaetothyriomycetidae</taxon>
        <taxon>Chaetothyriales</taxon>
        <taxon>Trichomeriaceae</taxon>
        <taxon>Knufia</taxon>
    </lineage>
</organism>
<sequence>MTTPPLIQRSAFTSTQRAVLNHDLENIPAADLRLILKDICRKNEDLAQALYRSLRLEIHFHMPAISPTHVAAPCETTIVDLTQTSDPEQEKTSPTSRKRKTVADQAVASQTPKKSKTGPNHDPDARCANCGELLTGSDANEAGECTYHDGELEPNYDAFPDHDEEIHGRIDCEEMRVEFPDRFNWDCCDGTSKVDGCKKGRHVDWSGLLEEATVYAQRRMDELGV</sequence>
<evidence type="ECO:0000313" key="2">
    <source>
        <dbReference type="EMBL" id="KAK5951263.1"/>
    </source>
</evidence>
<dbReference type="Proteomes" id="UP001316803">
    <property type="component" value="Unassembled WGS sequence"/>
</dbReference>